<keyword evidence="5" id="KW-0472">Membrane</keyword>
<dbReference type="EMBL" id="NPCC01000023">
    <property type="protein sequence ID" value="PAE88168.1"/>
    <property type="molecule type" value="Genomic_DNA"/>
</dbReference>
<dbReference type="RefSeq" id="WP_035204470.1">
    <property type="nucleotide sequence ID" value="NZ_BOQQ01000005.1"/>
</dbReference>
<dbReference type="InterPro" id="IPR016991">
    <property type="entry name" value="UCP032178"/>
</dbReference>
<evidence type="ECO:0000313" key="7">
    <source>
        <dbReference type="Proteomes" id="UP000216207"/>
    </source>
</evidence>
<reference evidence="6 7" key="1">
    <citation type="submission" date="2017-07" db="EMBL/GenBank/DDBJ databases">
        <title>Isolation and whole genome analysis of endospore-forming bacteria from heroin.</title>
        <authorList>
            <person name="Kalinowski J."/>
            <person name="Ahrens B."/>
            <person name="Al-Dilaimi A."/>
            <person name="Winkler A."/>
            <person name="Wibberg D."/>
            <person name="Schleenbecker U."/>
            <person name="Ruckert C."/>
            <person name="Wolfel R."/>
            <person name="Grass G."/>
        </authorList>
    </citation>
    <scope>NUCLEOTIDE SEQUENCE [LARGE SCALE GENOMIC DNA]</scope>
    <source>
        <strain evidence="6 7">7539</strain>
    </source>
</reference>
<evidence type="ECO:0000313" key="6">
    <source>
        <dbReference type="EMBL" id="PAE88168.1"/>
    </source>
</evidence>
<evidence type="ECO:0000256" key="5">
    <source>
        <dbReference type="ARBA" id="ARBA00023136"/>
    </source>
</evidence>
<dbReference type="Pfam" id="PF04286">
    <property type="entry name" value="DUF445"/>
    <property type="match status" value="1"/>
</dbReference>
<name>A0A268NXL6_SHOCL</name>
<evidence type="ECO:0000256" key="3">
    <source>
        <dbReference type="ARBA" id="ARBA00022692"/>
    </source>
</evidence>
<comment type="subcellular location">
    <subcellularLocation>
        <location evidence="1">Cell membrane</location>
    </subcellularLocation>
</comment>
<dbReference type="AlphaFoldDB" id="A0A268NXL6"/>
<evidence type="ECO:0000256" key="4">
    <source>
        <dbReference type="ARBA" id="ARBA00022989"/>
    </source>
</evidence>
<dbReference type="PANTHER" id="PTHR35791">
    <property type="entry name" value="UPF0754 MEMBRANE PROTEIN YHEB"/>
    <property type="match status" value="1"/>
</dbReference>
<keyword evidence="4" id="KW-1133">Transmembrane helix</keyword>
<gene>
    <name evidence="6" type="ORF">CHH72_15100</name>
</gene>
<comment type="similarity">
    <text evidence="2">Belongs to the UPF0754 family.</text>
</comment>
<keyword evidence="3" id="KW-0812">Transmembrane</keyword>
<accession>A0A268NXL6</accession>
<proteinExistence type="inferred from homology"/>
<dbReference type="Proteomes" id="UP000216207">
    <property type="component" value="Unassembled WGS sequence"/>
</dbReference>
<comment type="caution">
    <text evidence="6">The sequence shown here is derived from an EMBL/GenBank/DDBJ whole genome shotgun (WGS) entry which is preliminary data.</text>
</comment>
<dbReference type="PANTHER" id="PTHR35791:SF1">
    <property type="entry name" value="UPF0754 MEMBRANE PROTEIN YHEB"/>
    <property type="match status" value="1"/>
</dbReference>
<protein>
    <submittedName>
        <fullName evidence="6">DUF445 domain-containing protein</fullName>
    </submittedName>
</protein>
<sequence>MTVHWIWLVLLLAVVGAIVGAATNALAIRMLFRPHRAYSIGKWQLPFTPGLLPRRQKELAVQLGNIVANHLLTAEGLGKKFGSTAFAAELTNWLKKQLASWLRSERTVESILKPLFQADIGREQLVVQSKSWLKDRLKRYLQKNKEVPIKSVVPQELQDRLTDWLPEASALLLKRATAYIDSEEGEQRIGAMVRQFLTTKGKVGSMVSMFFSADKLTEYVLPEIKKFLHDEQTKETVQSLLQTEWHRMLNRPLASFQAENYVDQFVDKAAEELEGKIPVLNWYNAPLSTWTTPYAEPLVERGVPVIVGMVTVYMEQHIADILSKLRLEEVIEEQVASFSMAHLEKLIMNITRRELHMITLLGGLIGGIVGLIQAVIVHFFY</sequence>
<evidence type="ECO:0000256" key="1">
    <source>
        <dbReference type="ARBA" id="ARBA00004236"/>
    </source>
</evidence>
<dbReference type="InterPro" id="IPR007383">
    <property type="entry name" value="DUF445"/>
</dbReference>
<organism evidence="6 7">
    <name type="scientific">Shouchella clausii</name>
    <name type="common">Alkalihalobacillus clausii</name>
    <dbReference type="NCBI Taxonomy" id="79880"/>
    <lineage>
        <taxon>Bacteria</taxon>
        <taxon>Bacillati</taxon>
        <taxon>Bacillota</taxon>
        <taxon>Bacilli</taxon>
        <taxon>Bacillales</taxon>
        <taxon>Bacillaceae</taxon>
        <taxon>Shouchella</taxon>
    </lineage>
</organism>
<dbReference type="GO" id="GO:0005886">
    <property type="term" value="C:plasma membrane"/>
    <property type="evidence" value="ECO:0007669"/>
    <property type="project" value="UniProtKB-SubCell"/>
</dbReference>
<dbReference type="PIRSF" id="PIRSF032178">
    <property type="entry name" value="UCP032178"/>
    <property type="match status" value="1"/>
</dbReference>
<evidence type="ECO:0000256" key="2">
    <source>
        <dbReference type="ARBA" id="ARBA00008053"/>
    </source>
</evidence>